<sequence length="436" mass="48351">MVTFDAAAPGTTRRTWERDTRLADAPVFDLSGFSAVVVLAAHPDDETLGAGGLIARSRAAGVPVRVICVTDGAASHAELPDLAETRRRELQQAIHVLHPEAALDWLGFADGRTEEQYAEISAAIRAALDAAPADALVVAPWRGDGHPDHRVVGELAVRHAADRVVLEYPIWMWHWASPDHAETPWDRLVAVPIDADVKQRAIASFASQIEVPVEAAGAPVLRDDFLEHFRRPVEHFAAAAAEFGREYFDALYTRSDDPWSFRTRWYESRKRALTVASLTRERFRSGLEIGCSVGHLTELLAERCDALLAVDISERAIAEARRTSRPGVEFAVRDVRDDLPGERFDLVVLSEVAYYWDEAELRAIRSRIRSALAPDGILVACHWRHPVAAHRLSGDRVHEMLQEEEWARVVAHVEEDFVLEVYALDGASVARAEGLA</sequence>
<dbReference type="STRING" id="1079994.SAMN04488565_0449"/>
<gene>
    <name evidence="2" type="ORF">SAMN04488565_0449</name>
</gene>
<dbReference type="GO" id="GO:0016811">
    <property type="term" value="F:hydrolase activity, acting on carbon-nitrogen (but not peptide) bonds, in linear amides"/>
    <property type="evidence" value="ECO:0007669"/>
    <property type="project" value="TreeGrafter"/>
</dbReference>
<proteinExistence type="predicted"/>
<dbReference type="Proteomes" id="UP000182690">
    <property type="component" value="Unassembled WGS sequence"/>
</dbReference>
<organism evidence="2 3">
    <name type="scientific">Leucobacter chromiiresistens</name>
    <dbReference type="NCBI Taxonomy" id="1079994"/>
    <lineage>
        <taxon>Bacteria</taxon>
        <taxon>Bacillati</taxon>
        <taxon>Actinomycetota</taxon>
        <taxon>Actinomycetes</taxon>
        <taxon>Micrococcales</taxon>
        <taxon>Microbacteriaceae</taxon>
        <taxon>Leucobacter</taxon>
    </lineage>
</organism>
<protein>
    <submittedName>
        <fullName evidence="2">N-acetylglucosaminyl deacetylase, LmbE family</fullName>
    </submittedName>
</protein>
<dbReference type="InterPro" id="IPR003737">
    <property type="entry name" value="GlcNAc_PI_deacetylase-related"/>
</dbReference>
<dbReference type="eggNOG" id="COG4976">
    <property type="taxonomic scope" value="Bacteria"/>
</dbReference>
<evidence type="ECO:0000256" key="1">
    <source>
        <dbReference type="ARBA" id="ARBA00022833"/>
    </source>
</evidence>
<dbReference type="GO" id="GO:0016137">
    <property type="term" value="P:glycoside metabolic process"/>
    <property type="evidence" value="ECO:0007669"/>
    <property type="project" value="UniProtKB-ARBA"/>
</dbReference>
<dbReference type="eggNOG" id="COG2120">
    <property type="taxonomic scope" value="Bacteria"/>
</dbReference>
<dbReference type="InterPro" id="IPR029063">
    <property type="entry name" value="SAM-dependent_MTases_sf"/>
</dbReference>
<dbReference type="Gene3D" id="3.40.50.10320">
    <property type="entry name" value="LmbE-like"/>
    <property type="match status" value="1"/>
</dbReference>
<evidence type="ECO:0000313" key="2">
    <source>
        <dbReference type="EMBL" id="SDQ09264.1"/>
    </source>
</evidence>
<dbReference type="AlphaFoldDB" id="A0A1H0Y277"/>
<dbReference type="SUPFAM" id="SSF53335">
    <property type="entry name" value="S-adenosyl-L-methionine-dependent methyltransferases"/>
    <property type="match status" value="1"/>
</dbReference>
<dbReference type="Pfam" id="PF02585">
    <property type="entry name" value="PIG-L"/>
    <property type="match status" value="1"/>
</dbReference>
<dbReference type="InterPro" id="IPR024078">
    <property type="entry name" value="LmbE-like_dom_sf"/>
</dbReference>
<dbReference type="PANTHER" id="PTHR12993">
    <property type="entry name" value="N-ACETYLGLUCOSAMINYL-PHOSPHATIDYLINOSITOL DE-N-ACETYLASE-RELATED"/>
    <property type="match status" value="1"/>
</dbReference>
<dbReference type="Gene3D" id="3.40.50.150">
    <property type="entry name" value="Vaccinia Virus protein VP39"/>
    <property type="match status" value="1"/>
</dbReference>
<evidence type="ECO:0000313" key="3">
    <source>
        <dbReference type="Proteomes" id="UP000182690"/>
    </source>
</evidence>
<dbReference type="GO" id="GO:0008757">
    <property type="term" value="F:S-adenosylmethionine-dependent methyltransferase activity"/>
    <property type="evidence" value="ECO:0007669"/>
    <property type="project" value="InterPro"/>
</dbReference>
<name>A0A1H0Y277_9MICO</name>
<dbReference type="GO" id="GO:0009312">
    <property type="term" value="P:oligosaccharide biosynthetic process"/>
    <property type="evidence" value="ECO:0007669"/>
    <property type="project" value="InterPro"/>
</dbReference>
<reference evidence="2 3" key="1">
    <citation type="submission" date="2016-10" db="EMBL/GenBank/DDBJ databases">
        <authorList>
            <person name="de Groot N.N."/>
        </authorList>
    </citation>
    <scope>NUCLEOTIDE SEQUENCE [LARGE SCALE GENOMIC DNA]</scope>
    <source>
        <strain evidence="2 3">DSM 22788</strain>
    </source>
</reference>
<dbReference type="PANTHER" id="PTHR12993:SF29">
    <property type="entry name" value="BLR3841 PROTEIN"/>
    <property type="match status" value="1"/>
</dbReference>
<dbReference type="InterPro" id="IPR008715">
    <property type="entry name" value="SAM-MeTfrase_NodS-like"/>
</dbReference>
<dbReference type="Pfam" id="PF05401">
    <property type="entry name" value="NodS"/>
    <property type="match status" value="1"/>
</dbReference>
<accession>A0A1H0Y277</accession>
<dbReference type="RefSeq" id="WP_010155794.1">
    <property type="nucleotide sequence ID" value="NZ_FNKB01000001.1"/>
</dbReference>
<dbReference type="EMBL" id="FNKB01000001">
    <property type="protein sequence ID" value="SDQ09264.1"/>
    <property type="molecule type" value="Genomic_DNA"/>
</dbReference>
<dbReference type="CDD" id="cd02440">
    <property type="entry name" value="AdoMet_MTases"/>
    <property type="match status" value="1"/>
</dbReference>
<dbReference type="SUPFAM" id="SSF102588">
    <property type="entry name" value="LmbE-like"/>
    <property type="match status" value="1"/>
</dbReference>
<keyword evidence="1" id="KW-0862">Zinc</keyword>